<evidence type="ECO:0000313" key="13">
    <source>
        <dbReference type="Proteomes" id="UP000638014"/>
    </source>
</evidence>
<evidence type="ECO:0000256" key="8">
    <source>
        <dbReference type="ARBA" id="ARBA00023136"/>
    </source>
</evidence>
<proteinExistence type="predicted"/>
<keyword evidence="13" id="KW-1185">Reference proteome</keyword>
<dbReference type="SUPFAM" id="SSF90123">
    <property type="entry name" value="ABC transporter transmembrane region"/>
    <property type="match status" value="1"/>
</dbReference>
<keyword evidence="6 12" id="KW-0067">ATP-binding</keyword>
<comment type="subcellular location">
    <subcellularLocation>
        <location evidence="1">Cell membrane</location>
        <topology evidence="1">Multi-pass membrane protein</topology>
    </subcellularLocation>
</comment>
<dbReference type="GO" id="GO:0016887">
    <property type="term" value="F:ATP hydrolysis activity"/>
    <property type="evidence" value="ECO:0007669"/>
    <property type="project" value="InterPro"/>
</dbReference>
<evidence type="ECO:0000256" key="6">
    <source>
        <dbReference type="ARBA" id="ARBA00022840"/>
    </source>
</evidence>
<feature type="transmembrane region" description="Helical" evidence="9">
    <location>
        <begin position="21"/>
        <end position="43"/>
    </location>
</feature>
<dbReference type="GO" id="GO:0015421">
    <property type="term" value="F:ABC-type oligopeptide transporter activity"/>
    <property type="evidence" value="ECO:0007669"/>
    <property type="project" value="TreeGrafter"/>
</dbReference>
<dbReference type="SMART" id="SM00382">
    <property type="entry name" value="AAA"/>
    <property type="match status" value="1"/>
</dbReference>
<dbReference type="RefSeq" id="WP_191146386.1">
    <property type="nucleotide sequence ID" value="NZ_JACXAF010000034.1"/>
</dbReference>
<comment type="caution">
    <text evidence="12">The sequence shown here is derived from an EMBL/GenBank/DDBJ whole genome shotgun (WGS) entry which is preliminary data.</text>
</comment>
<evidence type="ECO:0000259" key="10">
    <source>
        <dbReference type="PROSITE" id="PS50893"/>
    </source>
</evidence>
<feature type="transmembrane region" description="Helical" evidence="9">
    <location>
        <begin position="75"/>
        <end position="97"/>
    </location>
</feature>
<gene>
    <name evidence="12" type="ORF">IC617_18030</name>
</gene>
<evidence type="ECO:0000256" key="3">
    <source>
        <dbReference type="ARBA" id="ARBA00022475"/>
    </source>
</evidence>
<dbReference type="GO" id="GO:0005524">
    <property type="term" value="F:ATP binding"/>
    <property type="evidence" value="ECO:0007669"/>
    <property type="project" value="UniProtKB-KW"/>
</dbReference>
<dbReference type="InterPro" id="IPR011527">
    <property type="entry name" value="ABC1_TM_dom"/>
</dbReference>
<keyword evidence="7 9" id="KW-1133">Transmembrane helix</keyword>
<feature type="domain" description="ABC transporter" evidence="10">
    <location>
        <begin position="358"/>
        <end position="591"/>
    </location>
</feature>
<evidence type="ECO:0000256" key="2">
    <source>
        <dbReference type="ARBA" id="ARBA00022448"/>
    </source>
</evidence>
<sequence length="594" mass="65146">MTTNHISWASLWQQIKCHKATLVKAHVIAILATLISVPIPLMMPLMVDEVLLNQPGIAVDWMNRMLPQSWHSNGGYIAAILLAVVLLRLLSLALTVLQSRQFTIIGKQICLSVRQRLLAHLPKVQLQQYETQGSGGISARCITDVDTLDQFISSSVSKFLVAALSLVGVAAILLAISWQLGLFILLLNPVVIYFSQLFGKRVKQLKVRENAATEAFQSSLIETLDAIHQLRAIRRDGHYFAKVGQAAIELKDRAIASQWKTEAMGRFSFTVFLVGFEVFRAVAMMMVLLSDLTIGQMFAVFGYLWFMMGPVQELLNMQYAWFGAKAAMGRLNAVLDLPSEVAEKGQIDPFDRAPTVALSFEQIDFAYGDKPPVLKQVNLAIPAGKTAALVSMSGGGKSTLVQLLLGLYQPQSGTVRYDGHAIEHVGVEAVRANIATVLQQPALFNTSLRENLTMGADHSDDAIWQALAIAELDDFVREQDQQLETMVGRNGVALSGGQRQRLAIARMVLSDPKVVVLDEATSALDVATEAKVLANLQRFLQGKTTLIIAHRLSAIEQADEIFVLDDGTISQRGSHQQLLSEAGLYQTLYGSQVV</sequence>
<accession>A0A8J6R498</accession>
<dbReference type="SUPFAM" id="SSF52540">
    <property type="entry name" value="P-loop containing nucleoside triphosphate hydrolases"/>
    <property type="match status" value="1"/>
</dbReference>
<keyword evidence="5" id="KW-0547">Nucleotide-binding</keyword>
<dbReference type="PROSITE" id="PS50893">
    <property type="entry name" value="ABC_TRANSPORTER_2"/>
    <property type="match status" value="1"/>
</dbReference>
<evidence type="ECO:0000256" key="7">
    <source>
        <dbReference type="ARBA" id="ARBA00022989"/>
    </source>
</evidence>
<dbReference type="CDD" id="cd07346">
    <property type="entry name" value="ABC_6TM_exporters"/>
    <property type="match status" value="1"/>
</dbReference>
<dbReference type="PANTHER" id="PTHR43394">
    <property type="entry name" value="ATP-DEPENDENT PERMEASE MDL1, MITOCHONDRIAL"/>
    <property type="match status" value="1"/>
</dbReference>
<organism evidence="12 13">
    <name type="scientific">Neiella litorisoli</name>
    <dbReference type="NCBI Taxonomy" id="2771431"/>
    <lineage>
        <taxon>Bacteria</taxon>
        <taxon>Pseudomonadati</taxon>
        <taxon>Pseudomonadota</taxon>
        <taxon>Gammaproteobacteria</taxon>
        <taxon>Alteromonadales</taxon>
        <taxon>Echinimonadaceae</taxon>
        <taxon>Neiella</taxon>
    </lineage>
</organism>
<dbReference type="InterPro" id="IPR003593">
    <property type="entry name" value="AAA+_ATPase"/>
</dbReference>
<evidence type="ECO:0000256" key="4">
    <source>
        <dbReference type="ARBA" id="ARBA00022692"/>
    </source>
</evidence>
<dbReference type="GO" id="GO:0005886">
    <property type="term" value="C:plasma membrane"/>
    <property type="evidence" value="ECO:0007669"/>
    <property type="project" value="UniProtKB-SubCell"/>
</dbReference>
<keyword evidence="8 9" id="KW-0472">Membrane</keyword>
<dbReference type="Pfam" id="PF00664">
    <property type="entry name" value="ABC_membrane"/>
    <property type="match status" value="1"/>
</dbReference>
<evidence type="ECO:0000313" key="12">
    <source>
        <dbReference type="EMBL" id="MBD1391330.1"/>
    </source>
</evidence>
<feature type="transmembrane region" description="Helical" evidence="9">
    <location>
        <begin position="159"/>
        <end position="176"/>
    </location>
</feature>
<evidence type="ECO:0000256" key="5">
    <source>
        <dbReference type="ARBA" id="ARBA00022741"/>
    </source>
</evidence>
<dbReference type="PANTHER" id="PTHR43394:SF1">
    <property type="entry name" value="ATP-BINDING CASSETTE SUB-FAMILY B MEMBER 10, MITOCHONDRIAL"/>
    <property type="match status" value="1"/>
</dbReference>
<name>A0A8J6R498_9GAMM</name>
<feature type="transmembrane region" description="Helical" evidence="9">
    <location>
        <begin position="182"/>
        <end position="199"/>
    </location>
</feature>
<dbReference type="InterPro" id="IPR003439">
    <property type="entry name" value="ABC_transporter-like_ATP-bd"/>
</dbReference>
<feature type="transmembrane region" description="Helical" evidence="9">
    <location>
        <begin position="294"/>
        <end position="315"/>
    </location>
</feature>
<dbReference type="InterPro" id="IPR036640">
    <property type="entry name" value="ABC1_TM_sf"/>
</dbReference>
<dbReference type="Proteomes" id="UP000638014">
    <property type="component" value="Unassembled WGS sequence"/>
</dbReference>
<evidence type="ECO:0000256" key="9">
    <source>
        <dbReference type="SAM" id="Phobius"/>
    </source>
</evidence>
<dbReference type="PROSITE" id="PS00211">
    <property type="entry name" value="ABC_TRANSPORTER_1"/>
    <property type="match status" value="1"/>
</dbReference>
<dbReference type="Gene3D" id="3.40.50.300">
    <property type="entry name" value="P-loop containing nucleotide triphosphate hydrolases"/>
    <property type="match status" value="1"/>
</dbReference>
<dbReference type="PROSITE" id="PS50929">
    <property type="entry name" value="ABC_TM1F"/>
    <property type="match status" value="1"/>
</dbReference>
<protein>
    <submittedName>
        <fullName evidence="12">ABC transporter ATP-binding protein</fullName>
    </submittedName>
</protein>
<dbReference type="FunFam" id="3.40.50.300:FF:000221">
    <property type="entry name" value="Multidrug ABC transporter ATP-binding protein"/>
    <property type="match status" value="1"/>
</dbReference>
<dbReference type="InterPro" id="IPR017871">
    <property type="entry name" value="ABC_transporter-like_CS"/>
</dbReference>
<keyword evidence="2" id="KW-0813">Transport</keyword>
<dbReference type="InterPro" id="IPR039421">
    <property type="entry name" value="Type_1_exporter"/>
</dbReference>
<evidence type="ECO:0000259" key="11">
    <source>
        <dbReference type="PROSITE" id="PS50929"/>
    </source>
</evidence>
<reference evidence="12" key="1">
    <citation type="submission" date="2020-09" db="EMBL/GenBank/DDBJ databases">
        <title>A novel bacterium of genus Neiella, isolated from South China Sea.</title>
        <authorList>
            <person name="Huang H."/>
            <person name="Mo K."/>
            <person name="Hu Y."/>
        </authorList>
    </citation>
    <scope>NUCLEOTIDE SEQUENCE</scope>
    <source>
        <strain evidence="12">HB171785</strain>
    </source>
</reference>
<dbReference type="Gene3D" id="1.20.1560.10">
    <property type="entry name" value="ABC transporter type 1, transmembrane domain"/>
    <property type="match status" value="1"/>
</dbReference>
<keyword evidence="4 9" id="KW-0812">Transmembrane</keyword>
<keyword evidence="3" id="KW-1003">Cell membrane</keyword>
<dbReference type="InterPro" id="IPR027417">
    <property type="entry name" value="P-loop_NTPase"/>
</dbReference>
<feature type="domain" description="ABC transmembrane type-1" evidence="11">
    <location>
        <begin position="27"/>
        <end position="317"/>
    </location>
</feature>
<dbReference type="EMBL" id="JACXAF010000034">
    <property type="protein sequence ID" value="MBD1391330.1"/>
    <property type="molecule type" value="Genomic_DNA"/>
</dbReference>
<dbReference type="AlphaFoldDB" id="A0A8J6R498"/>
<evidence type="ECO:0000256" key="1">
    <source>
        <dbReference type="ARBA" id="ARBA00004651"/>
    </source>
</evidence>
<dbReference type="Pfam" id="PF00005">
    <property type="entry name" value="ABC_tran"/>
    <property type="match status" value="1"/>
</dbReference>